<dbReference type="EMBL" id="LN854895">
    <property type="protein sequence ID" value="CRZ21803.1"/>
    <property type="molecule type" value="Genomic_DNA"/>
</dbReference>
<evidence type="ECO:0000313" key="2">
    <source>
        <dbReference type="EMBL" id="CRZ21803.1"/>
    </source>
</evidence>
<name>A0A1I9GC29_BRUMA</name>
<sequence length="52" mass="5914">MKEKRGRRGRSGEGRKRKGQQRLEDHFDGKGKACVGRARCGKEKRGKKKEAS</sequence>
<evidence type="ECO:0000256" key="1">
    <source>
        <dbReference type="SAM" id="MobiDB-lite"/>
    </source>
</evidence>
<proteinExistence type="predicted"/>
<feature type="compositionally biased region" description="Basic residues" evidence="1">
    <location>
        <begin position="1"/>
        <end position="20"/>
    </location>
</feature>
<protein>
    <submittedName>
        <fullName evidence="2">Bm46</fullName>
    </submittedName>
</protein>
<feature type="region of interest" description="Disordered" evidence="1">
    <location>
        <begin position="1"/>
        <end position="52"/>
    </location>
</feature>
<reference evidence="2" key="2">
    <citation type="submission" date="2012-12" db="EMBL/GenBank/DDBJ databases">
        <authorList>
            <consortium name="WormBase Consortium"/>
            <person name="Ghedin E."/>
            <person name="Paulini M."/>
        </authorList>
    </citation>
    <scope>NUCLEOTIDE SEQUENCE</scope>
    <source>
        <strain evidence="2">FR3</strain>
    </source>
</reference>
<gene>
    <name evidence="2" type="primary">Bm46</name>
    <name evidence="2" type="ORF">BM_Bm46</name>
</gene>
<accession>A0A1I9GC29</accession>
<feature type="compositionally biased region" description="Basic residues" evidence="1">
    <location>
        <begin position="42"/>
        <end position="52"/>
    </location>
</feature>
<organism evidence="2">
    <name type="scientific">Brugia malayi</name>
    <name type="common">Filarial nematode worm</name>
    <dbReference type="NCBI Taxonomy" id="6279"/>
    <lineage>
        <taxon>Eukaryota</taxon>
        <taxon>Metazoa</taxon>
        <taxon>Ecdysozoa</taxon>
        <taxon>Nematoda</taxon>
        <taxon>Chromadorea</taxon>
        <taxon>Rhabditida</taxon>
        <taxon>Spirurina</taxon>
        <taxon>Spiruromorpha</taxon>
        <taxon>Filarioidea</taxon>
        <taxon>Onchocercidae</taxon>
        <taxon>Brugia</taxon>
    </lineage>
</organism>
<dbReference type="AlphaFoldDB" id="A0A1I9GC29"/>
<feature type="compositionally biased region" description="Basic and acidic residues" evidence="1">
    <location>
        <begin position="21"/>
        <end position="31"/>
    </location>
</feature>
<reference evidence="2" key="1">
    <citation type="journal article" date="2007" name="Science">
        <title>Draft genome of the filarial nematode parasite Brugia malayi.</title>
        <authorList>
            <person name="Ghedin E."/>
            <person name="Wang S."/>
            <person name="Spiro D."/>
            <person name="Caler E."/>
            <person name="Zhao Q."/>
            <person name="Crabtree J."/>
            <person name="Allen J.E."/>
            <person name="Delcher A.L."/>
            <person name="Guiliano D.B."/>
            <person name="Miranda-Saavedra D."/>
            <person name="Angiuoli S.V."/>
            <person name="Creasy T."/>
            <person name="Amedeo P."/>
            <person name="Haas B."/>
            <person name="El-Sayed N.M."/>
            <person name="Wortman J.R."/>
            <person name="Feldblyum T."/>
            <person name="Tallon L."/>
            <person name="Schatz M."/>
            <person name="Shumway M."/>
            <person name="Koo H."/>
            <person name="Salzberg S.L."/>
            <person name="Schobel S."/>
            <person name="Pertea M."/>
            <person name="Pop M."/>
            <person name="White O."/>
            <person name="Barton G.J."/>
            <person name="Carlow C.K."/>
            <person name="Crawford M.J."/>
            <person name="Daub J."/>
            <person name="Dimmic M.W."/>
            <person name="Estes C.F."/>
            <person name="Foster J.M."/>
            <person name="Ganatra M."/>
            <person name="Gregory W.F."/>
            <person name="Johnson N.M."/>
            <person name="Jin J."/>
            <person name="Komuniecki R."/>
            <person name="Korf I."/>
            <person name="Kumar S."/>
            <person name="Laney S."/>
            <person name="Li B.W."/>
            <person name="Li W."/>
            <person name="Lindblom T.H."/>
            <person name="Lustigman S."/>
            <person name="Ma D."/>
            <person name="Maina C.V."/>
            <person name="Martin D.M."/>
            <person name="McCarter J.P."/>
            <person name="McReynolds L."/>
            <person name="Mitreva M."/>
            <person name="Nutman T.B."/>
            <person name="Parkinson J."/>
            <person name="Peregrin-Alvarez J.M."/>
            <person name="Poole C."/>
            <person name="Ren Q."/>
            <person name="Saunders L."/>
            <person name="Sluder A.E."/>
            <person name="Smith K."/>
            <person name="Stanke M."/>
            <person name="Unnasch T.R."/>
            <person name="Ware J."/>
            <person name="Wei A.D."/>
            <person name="Weil G."/>
            <person name="Williams D.J."/>
            <person name="Zhang Y."/>
            <person name="Williams S.A."/>
            <person name="Fraser-Liggett C."/>
            <person name="Slatko B."/>
            <person name="Blaxter M.L."/>
            <person name="Scott A.L."/>
        </authorList>
    </citation>
    <scope>NUCLEOTIDE SEQUENCE</scope>
    <source>
        <strain evidence="2">FR3</strain>
    </source>
</reference>